<sequence>MDIFPQIYIGEEESAGPVRQFPGYQFPEAYYASLSFFLHYSPSLLPPELHGDGVPSPSLIEDMVFPNDIGAVGTRPGSIYSTTEAGSAIMRTEMPRPAATPQPLTGYAVSQRNDLSARADRNEGPDLGSRRPPDISWLAADALPPPPVSFEWGASTLPPDNFFLLPWAAASPSATVSGIPFEFASSVVTPSRVFLEGQCLTSDEPSGLVKPGTELARPEEPTGGDARFQADAGEDHKPFSCPWDGWTLLNDTSMHRNVPRAGTKGMLQVLLRAND</sequence>
<dbReference type="RefSeq" id="XP_062643680.1">
    <property type="nucleotide sequence ID" value="XM_062797381.1"/>
</dbReference>
<protein>
    <submittedName>
        <fullName evidence="2">Uncharacterized protein</fullName>
    </submittedName>
</protein>
<evidence type="ECO:0000313" key="2">
    <source>
        <dbReference type="EMBL" id="KAK4119907.1"/>
    </source>
</evidence>
<dbReference type="GeneID" id="87834152"/>
<feature type="region of interest" description="Disordered" evidence="1">
    <location>
        <begin position="204"/>
        <end position="225"/>
    </location>
</feature>
<gene>
    <name evidence="2" type="ORF">N657DRAFT_705974</name>
</gene>
<name>A0AAN6TSK0_9PEZI</name>
<proteinExistence type="predicted"/>
<dbReference type="AlphaFoldDB" id="A0AAN6TSK0"/>
<keyword evidence="3" id="KW-1185">Reference proteome</keyword>
<evidence type="ECO:0000256" key="1">
    <source>
        <dbReference type="SAM" id="MobiDB-lite"/>
    </source>
</evidence>
<dbReference type="EMBL" id="MU853243">
    <property type="protein sequence ID" value="KAK4119907.1"/>
    <property type="molecule type" value="Genomic_DNA"/>
</dbReference>
<reference evidence="2" key="2">
    <citation type="submission" date="2023-05" db="EMBL/GenBank/DDBJ databases">
        <authorList>
            <consortium name="Lawrence Berkeley National Laboratory"/>
            <person name="Steindorff A."/>
            <person name="Hensen N."/>
            <person name="Bonometti L."/>
            <person name="Westerberg I."/>
            <person name="Brannstrom I.O."/>
            <person name="Guillou S."/>
            <person name="Cros-Aarteil S."/>
            <person name="Calhoun S."/>
            <person name="Haridas S."/>
            <person name="Kuo A."/>
            <person name="Mondo S."/>
            <person name="Pangilinan J."/>
            <person name="Riley R."/>
            <person name="Labutti K."/>
            <person name="Andreopoulos B."/>
            <person name="Lipzen A."/>
            <person name="Chen C."/>
            <person name="Yanf M."/>
            <person name="Daum C."/>
            <person name="Ng V."/>
            <person name="Clum A."/>
            <person name="Ohm R."/>
            <person name="Martin F."/>
            <person name="Silar P."/>
            <person name="Natvig D."/>
            <person name="Lalanne C."/>
            <person name="Gautier V."/>
            <person name="Ament-Velasquez S.L."/>
            <person name="Kruys A."/>
            <person name="Hutchinson M.I."/>
            <person name="Powell A.J."/>
            <person name="Barry K."/>
            <person name="Miller A.N."/>
            <person name="Grigoriev I.V."/>
            <person name="Debuchy R."/>
            <person name="Gladieux P."/>
            <person name="Thoren M.H."/>
            <person name="Johannesson H."/>
        </authorList>
    </citation>
    <scope>NUCLEOTIDE SEQUENCE</scope>
    <source>
        <strain evidence="2">CBS 731.68</strain>
    </source>
</reference>
<accession>A0AAN6TSK0</accession>
<dbReference type="Proteomes" id="UP001302602">
    <property type="component" value="Unassembled WGS sequence"/>
</dbReference>
<reference evidence="2" key="1">
    <citation type="journal article" date="2023" name="Mol. Phylogenet. Evol.">
        <title>Genome-scale phylogeny and comparative genomics of the fungal order Sordariales.</title>
        <authorList>
            <person name="Hensen N."/>
            <person name="Bonometti L."/>
            <person name="Westerberg I."/>
            <person name="Brannstrom I.O."/>
            <person name="Guillou S."/>
            <person name="Cros-Aarteil S."/>
            <person name="Calhoun S."/>
            <person name="Haridas S."/>
            <person name="Kuo A."/>
            <person name="Mondo S."/>
            <person name="Pangilinan J."/>
            <person name="Riley R."/>
            <person name="LaButti K."/>
            <person name="Andreopoulos B."/>
            <person name="Lipzen A."/>
            <person name="Chen C."/>
            <person name="Yan M."/>
            <person name="Daum C."/>
            <person name="Ng V."/>
            <person name="Clum A."/>
            <person name="Steindorff A."/>
            <person name="Ohm R.A."/>
            <person name="Martin F."/>
            <person name="Silar P."/>
            <person name="Natvig D.O."/>
            <person name="Lalanne C."/>
            <person name="Gautier V."/>
            <person name="Ament-Velasquez S.L."/>
            <person name="Kruys A."/>
            <person name="Hutchinson M.I."/>
            <person name="Powell A.J."/>
            <person name="Barry K."/>
            <person name="Miller A.N."/>
            <person name="Grigoriev I.V."/>
            <person name="Debuchy R."/>
            <person name="Gladieux P."/>
            <person name="Hiltunen Thoren M."/>
            <person name="Johannesson H."/>
        </authorList>
    </citation>
    <scope>NUCLEOTIDE SEQUENCE</scope>
    <source>
        <strain evidence="2">CBS 731.68</strain>
    </source>
</reference>
<evidence type="ECO:0000313" key="3">
    <source>
        <dbReference type="Proteomes" id="UP001302602"/>
    </source>
</evidence>
<comment type="caution">
    <text evidence="2">The sequence shown here is derived from an EMBL/GenBank/DDBJ whole genome shotgun (WGS) entry which is preliminary data.</text>
</comment>
<organism evidence="2 3">
    <name type="scientific">Parathielavia appendiculata</name>
    <dbReference type="NCBI Taxonomy" id="2587402"/>
    <lineage>
        <taxon>Eukaryota</taxon>
        <taxon>Fungi</taxon>
        <taxon>Dikarya</taxon>
        <taxon>Ascomycota</taxon>
        <taxon>Pezizomycotina</taxon>
        <taxon>Sordariomycetes</taxon>
        <taxon>Sordariomycetidae</taxon>
        <taxon>Sordariales</taxon>
        <taxon>Chaetomiaceae</taxon>
        <taxon>Parathielavia</taxon>
    </lineage>
</organism>